<feature type="transmembrane region" description="Helical" evidence="1">
    <location>
        <begin position="393"/>
        <end position="412"/>
    </location>
</feature>
<dbReference type="EMBL" id="CP011770">
    <property type="protein sequence ID" value="AKM11871.1"/>
    <property type="molecule type" value="Genomic_DNA"/>
</dbReference>
<dbReference type="Pfam" id="PF11902">
    <property type="entry name" value="DUF3422"/>
    <property type="match status" value="1"/>
</dbReference>
<keyword evidence="1" id="KW-1133">Transmembrane helix</keyword>
<evidence type="ECO:0000313" key="2">
    <source>
        <dbReference type="EMBL" id="AKM11871.1"/>
    </source>
</evidence>
<dbReference type="KEGG" id="cna:AB433_14255"/>
<accession>A0A0G3XMK6</accession>
<sequence>MQGEHELRRTVVAEMHLRRWPPLRAGMTVIQILRKVDAVERDAEQATLADLPDGANVTQSPNPRHLYWQIDANIVFNWERHSEASATTLFIAEDADLAIAPGGHEHLAPAMEWLGRMPGKIVRATRIAIVADESDAAALLPQAGFEPMDLVSCHIAGGARIWSDYHLRPDGFGLVVVAANGLSGGDLSRTVQRLQELGNYRNLALLGFPVAQAGWKKLDAIEGRLATLGTQVGQPDVTDDALLADVTGLSMELMTEIAASDFRMSATAAYARIVEQRLDDLQIRPCAGFQSLTDFTQRRFLPAVRTCAAHRQRAETLSDRTGQFVALFRTRIETRIENQNGRLLHSMDRSIATQLRMQELVEGLSVVALTYYGVGLIGTMLKGAGKLVPDSHASVISAALVPILALATWLSIRHLKKRVHRAND</sequence>
<dbReference type="AlphaFoldDB" id="A0A0G3XMK6"/>
<protein>
    <submittedName>
        <fullName evidence="2">Membrane protein</fullName>
    </submittedName>
</protein>
<feature type="transmembrane region" description="Helical" evidence="1">
    <location>
        <begin position="360"/>
        <end position="381"/>
    </location>
</feature>
<dbReference type="OrthoDB" id="9767470at2"/>
<proteinExistence type="predicted"/>
<keyword evidence="1" id="KW-0472">Membrane</keyword>
<gene>
    <name evidence="2" type="ORF">AB433_14255</name>
</gene>
<dbReference type="Proteomes" id="UP000035287">
    <property type="component" value="Chromosome"/>
</dbReference>
<name>A0A0G3XMK6_9SPHN</name>
<evidence type="ECO:0000313" key="3">
    <source>
        <dbReference type="Proteomes" id="UP000035287"/>
    </source>
</evidence>
<dbReference type="InterPro" id="IPR021830">
    <property type="entry name" value="DUF3422"/>
</dbReference>
<organism evidence="2 3">
    <name type="scientific">Croceicoccus naphthovorans</name>
    <dbReference type="NCBI Taxonomy" id="1348774"/>
    <lineage>
        <taxon>Bacteria</taxon>
        <taxon>Pseudomonadati</taxon>
        <taxon>Pseudomonadota</taxon>
        <taxon>Alphaproteobacteria</taxon>
        <taxon>Sphingomonadales</taxon>
        <taxon>Erythrobacteraceae</taxon>
        <taxon>Croceicoccus</taxon>
    </lineage>
</organism>
<keyword evidence="3" id="KW-1185">Reference proteome</keyword>
<dbReference type="STRING" id="1348774.AB433_14255"/>
<evidence type="ECO:0000256" key="1">
    <source>
        <dbReference type="SAM" id="Phobius"/>
    </source>
</evidence>
<keyword evidence="1" id="KW-0812">Transmembrane</keyword>
<dbReference type="PATRIC" id="fig|1348774.3.peg.2995"/>
<reference evidence="2 3" key="1">
    <citation type="submission" date="2015-06" db="EMBL/GenBank/DDBJ databases">
        <authorList>
            <person name="Zeng Y."/>
            <person name="Huang Y."/>
        </authorList>
    </citation>
    <scope>NUCLEOTIDE SEQUENCE [LARGE SCALE GENOMIC DNA]</scope>
    <source>
        <strain evidence="2 3">PQ-2</strain>
    </source>
</reference>